<dbReference type="SUPFAM" id="SSF53223">
    <property type="entry name" value="Aminoacid dehydrogenase-like, N-terminal domain"/>
    <property type="match status" value="1"/>
</dbReference>
<dbReference type="FunFam" id="3.40.50.10860:FF:000010">
    <property type="entry name" value="Leucine dehydrogenase"/>
    <property type="match status" value="1"/>
</dbReference>
<dbReference type="Gene3D" id="3.40.50.10860">
    <property type="entry name" value="Leucine Dehydrogenase, chain A, domain 1"/>
    <property type="match status" value="1"/>
</dbReference>
<evidence type="ECO:0000259" key="4">
    <source>
        <dbReference type="SMART" id="SM00839"/>
    </source>
</evidence>
<dbReference type="InterPro" id="IPR036291">
    <property type="entry name" value="NAD(P)-bd_dom_sf"/>
</dbReference>
<gene>
    <name evidence="5" type="ORF">METZ01_LOCUS239391</name>
</gene>
<dbReference type="SUPFAM" id="SSF51735">
    <property type="entry name" value="NAD(P)-binding Rossmann-fold domains"/>
    <property type="match status" value="1"/>
</dbReference>
<dbReference type="PIRSF" id="PIRSF000188">
    <property type="entry name" value="Phe_leu_dh"/>
    <property type="match status" value="1"/>
</dbReference>
<dbReference type="GO" id="GO:0006520">
    <property type="term" value="P:amino acid metabolic process"/>
    <property type="evidence" value="ECO:0007669"/>
    <property type="project" value="InterPro"/>
</dbReference>
<organism evidence="5">
    <name type="scientific">marine metagenome</name>
    <dbReference type="NCBI Taxonomy" id="408172"/>
    <lineage>
        <taxon>unclassified sequences</taxon>
        <taxon>metagenomes</taxon>
        <taxon>ecological metagenomes</taxon>
    </lineage>
</organism>
<dbReference type="PANTHER" id="PTHR42722:SF1">
    <property type="entry name" value="VALINE DEHYDROGENASE"/>
    <property type="match status" value="1"/>
</dbReference>
<keyword evidence="2" id="KW-0560">Oxidoreductase</keyword>
<dbReference type="Pfam" id="PF02812">
    <property type="entry name" value="ELFV_dehydrog_N"/>
    <property type="match status" value="1"/>
</dbReference>
<dbReference type="PANTHER" id="PTHR42722">
    <property type="entry name" value="LEUCINE DEHYDROGENASE"/>
    <property type="match status" value="1"/>
</dbReference>
<dbReference type="InterPro" id="IPR006095">
    <property type="entry name" value="Glu/Leu/Phe/Val/Trp_DH"/>
</dbReference>
<dbReference type="CDD" id="cd01075">
    <property type="entry name" value="NAD_bind_Leu_Phe_Val_DH"/>
    <property type="match status" value="1"/>
</dbReference>
<evidence type="ECO:0000256" key="3">
    <source>
        <dbReference type="ARBA" id="ARBA00023027"/>
    </source>
</evidence>
<dbReference type="EMBL" id="UINC01061204">
    <property type="protein sequence ID" value="SVB86537.1"/>
    <property type="molecule type" value="Genomic_DNA"/>
</dbReference>
<feature type="domain" description="Glutamate/phenylalanine/leucine/valine/L-tryptophan dehydrogenase C-terminal" evidence="4">
    <location>
        <begin position="185"/>
        <end position="357"/>
    </location>
</feature>
<comment type="similarity">
    <text evidence="1">Belongs to the Glu/Leu/Phe/Val dehydrogenases family.</text>
</comment>
<dbReference type="InterPro" id="IPR016211">
    <property type="entry name" value="Glu/Phe/Leu/Val/Trp_DH_bac/arc"/>
</dbReference>
<dbReference type="Pfam" id="PF00208">
    <property type="entry name" value="ELFV_dehydrog"/>
    <property type="match status" value="2"/>
</dbReference>
<evidence type="ECO:0000256" key="2">
    <source>
        <dbReference type="ARBA" id="ARBA00023002"/>
    </source>
</evidence>
<dbReference type="GO" id="GO:0016639">
    <property type="term" value="F:oxidoreductase activity, acting on the CH-NH2 group of donors, NAD or NADP as acceptor"/>
    <property type="evidence" value="ECO:0007669"/>
    <property type="project" value="InterPro"/>
</dbReference>
<evidence type="ECO:0000256" key="1">
    <source>
        <dbReference type="ARBA" id="ARBA00006382"/>
    </source>
</evidence>
<dbReference type="AlphaFoldDB" id="A0A382HHZ7"/>
<name>A0A382HHZ7_9ZZZZ</name>
<feature type="non-terminal residue" evidence="5">
    <location>
        <position position="360"/>
    </location>
</feature>
<dbReference type="InterPro" id="IPR006096">
    <property type="entry name" value="Glu/Leu/Phe/Val/Trp_DH_C"/>
</dbReference>
<keyword evidence="3" id="KW-0520">NAD</keyword>
<dbReference type="InterPro" id="IPR046346">
    <property type="entry name" value="Aminoacid_DH-like_N_sf"/>
</dbReference>
<sequence length="360" mass="39238">MWQENAAYRAIFNQAWTILLRLASYFVRAHQAGCPKSGGRSVKIFDYMGSYGYEQLVMWSDPATGLKAMVAIHDTTLGPSCGGLRIWPYETEELAIQDVLRLSRAMTYKSSAADLPLGGGKAVIIADSHTQKTEALMRAFGRFVNTLGGRYLVTTDVGSTGRDLEYISQETDYVVGLPINMGGSGDTSIMTGLGIYMGMKASAKEVWGNDSLKGKRVAMQGFGKVATYTAHHLIKEDSHIVVTDIDEEAMDRARKLGLEVVAPDEIYDVDCDIFSPCALGGVINPDTIPRIKARIVAGGANNQLLTEADGEELHRRGVLYAPDYLINAGGIINVSAEIGATYSADRAREKTERIYELMSQ</sequence>
<evidence type="ECO:0000313" key="5">
    <source>
        <dbReference type="EMBL" id="SVB86537.1"/>
    </source>
</evidence>
<dbReference type="Gene3D" id="3.40.50.720">
    <property type="entry name" value="NAD(P)-binding Rossmann-like Domain"/>
    <property type="match status" value="1"/>
</dbReference>
<dbReference type="SMART" id="SM00839">
    <property type="entry name" value="ELFV_dehydrog"/>
    <property type="match status" value="1"/>
</dbReference>
<reference evidence="5" key="1">
    <citation type="submission" date="2018-05" db="EMBL/GenBank/DDBJ databases">
        <authorList>
            <person name="Lanie J.A."/>
            <person name="Ng W.-L."/>
            <person name="Kazmierczak K.M."/>
            <person name="Andrzejewski T.M."/>
            <person name="Davidsen T.M."/>
            <person name="Wayne K.J."/>
            <person name="Tettelin H."/>
            <person name="Glass J.I."/>
            <person name="Rusch D."/>
            <person name="Podicherti R."/>
            <person name="Tsui H.-C.T."/>
            <person name="Winkler M.E."/>
        </authorList>
    </citation>
    <scope>NUCLEOTIDE SEQUENCE</scope>
</reference>
<protein>
    <recommendedName>
        <fullName evidence="4">Glutamate/phenylalanine/leucine/valine/L-tryptophan dehydrogenase C-terminal domain-containing protein</fullName>
    </recommendedName>
</protein>
<accession>A0A382HHZ7</accession>
<dbReference type="PRINTS" id="PR00082">
    <property type="entry name" value="GLFDHDRGNASE"/>
</dbReference>
<proteinExistence type="inferred from homology"/>
<dbReference type="InterPro" id="IPR006097">
    <property type="entry name" value="Glu/Leu/Phe/Val/Trp_DH_dimer"/>
</dbReference>